<dbReference type="EMBL" id="SRLO01000460">
    <property type="protein sequence ID" value="TNN55305.1"/>
    <property type="molecule type" value="Genomic_DNA"/>
</dbReference>
<keyword evidence="2" id="KW-1185">Reference proteome</keyword>
<dbReference type="Proteomes" id="UP000314294">
    <property type="component" value="Unassembled WGS sequence"/>
</dbReference>
<accession>A0A4Z2GQC9</accession>
<comment type="caution">
    <text evidence="1">The sequence shown here is derived from an EMBL/GenBank/DDBJ whole genome shotgun (WGS) entry which is preliminary data.</text>
</comment>
<evidence type="ECO:0000313" key="2">
    <source>
        <dbReference type="Proteomes" id="UP000314294"/>
    </source>
</evidence>
<dbReference type="AlphaFoldDB" id="A0A4Z2GQC9"/>
<evidence type="ECO:0000313" key="1">
    <source>
        <dbReference type="EMBL" id="TNN55305.1"/>
    </source>
</evidence>
<protein>
    <submittedName>
        <fullName evidence="1">Uncharacterized protein</fullName>
    </submittedName>
</protein>
<gene>
    <name evidence="1" type="ORF">EYF80_034495</name>
</gene>
<proteinExistence type="predicted"/>
<name>A0A4Z2GQC9_9TELE</name>
<organism evidence="1 2">
    <name type="scientific">Liparis tanakae</name>
    <name type="common">Tanaka's snailfish</name>
    <dbReference type="NCBI Taxonomy" id="230148"/>
    <lineage>
        <taxon>Eukaryota</taxon>
        <taxon>Metazoa</taxon>
        <taxon>Chordata</taxon>
        <taxon>Craniata</taxon>
        <taxon>Vertebrata</taxon>
        <taxon>Euteleostomi</taxon>
        <taxon>Actinopterygii</taxon>
        <taxon>Neopterygii</taxon>
        <taxon>Teleostei</taxon>
        <taxon>Neoteleostei</taxon>
        <taxon>Acanthomorphata</taxon>
        <taxon>Eupercaria</taxon>
        <taxon>Perciformes</taxon>
        <taxon>Cottioidei</taxon>
        <taxon>Cottales</taxon>
        <taxon>Liparidae</taxon>
        <taxon>Liparis</taxon>
    </lineage>
</organism>
<reference evidence="1 2" key="1">
    <citation type="submission" date="2019-03" db="EMBL/GenBank/DDBJ databases">
        <title>First draft genome of Liparis tanakae, snailfish: a comprehensive survey of snailfish specific genes.</title>
        <authorList>
            <person name="Kim W."/>
            <person name="Song I."/>
            <person name="Jeong J.-H."/>
            <person name="Kim D."/>
            <person name="Kim S."/>
            <person name="Ryu S."/>
            <person name="Song J.Y."/>
            <person name="Lee S.K."/>
        </authorList>
    </citation>
    <scope>NUCLEOTIDE SEQUENCE [LARGE SCALE GENOMIC DNA]</scope>
    <source>
        <tissue evidence="1">Muscle</tissue>
    </source>
</reference>
<sequence>MAEDPTVGMKAHVYSQDGNSIHRLHASFNVVSDVAVEQPSTRNLRTHLYCLQGEDGNVTGGTRFIFIHFRRSRSDPNPDVEGVGSPIKWSLTVHVSSQCPGLSATISAVELEAGNRLTVSVWWF</sequence>